<dbReference type="Pfam" id="PF00004">
    <property type="entry name" value="AAA"/>
    <property type="match status" value="1"/>
</dbReference>
<name>A0A9J6FBD7_HAELO</name>
<evidence type="ECO:0000313" key="5">
    <source>
        <dbReference type="Proteomes" id="UP000821853"/>
    </source>
</evidence>
<accession>A0A9J6FBD7</accession>
<comment type="caution">
    <text evidence="4">The sequence shown here is derived from an EMBL/GenBank/DDBJ whole genome shotgun (WGS) entry which is preliminary data.</text>
</comment>
<dbReference type="AlphaFoldDB" id="A0A9J6FBD7"/>
<sequence length="346" mass="38617">MADIPALVWNADAPLGEDVSMMSREEVICKTEAPHDQVKFIKSDIVRIPLGIQARKQKIRDNSDKIKANKVLPYLVSSIVELLDVDPLELGEENGASADIEAKRKGEGAEINSSTRQTYTSPFVGVVHADKLRSGLDKDSFVFFQTLPQKYDSRVEVIQEDERSSEQYRVIGDLEKQTQELVEAVAIVLPMTHKDTLTYTGISLLEGGGLDWPPETDEVNMLGHVRLHVGSDVHRRRSQAGERRVRPGQGEGARVIFTSGLDSIGNERFDSEKAGDRERQRTMLELLSLLDGLSSSADIVMVATDQAGGPRPALLRWCRQDWTMEFPHADKDAATRIMQVHSRKMK</sequence>
<dbReference type="OrthoDB" id="9443236at2759"/>
<dbReference type="InterPro" id="IPR003959">
    <property type="entry name" value="ATPase_AAA_core"/>
</dbReference>
<proteinExistence type="predicted"/>
<dbReference type="VEuPathDB" id="VectorBase:HLOH_057530"/>
<organism evidence="4 5">
    <name type="scientific">Haemaphysalis longicornis</name>
    <name type="common">Bush tick</name>
    <dbReference type="NCBI Taxonomy" id="44386"/>
    <lineage>
        <taxon>Eukaryota</taxon>
        <taxon>Metazoa</taxon>
        <taxon>Ecdysozoa</taxon>
        <taxon>Arthropoda</taxon>
        <taxon>Chelicerata</taxon>
        <taxon>Arachnida</taxon>
        <taxon>Acari</taxon>
        <taxon>Parasitiformes</taxon>
        <taxon>Ixodida</taxon>
        <taxon>Ixodoidea</taxon>
        <taxon>Ixodidae</taxon>
        <taxon>Haemaphysalinae</taxon>
        <taxon>Haemaphysalis</taxon>
    </lineage>
</organism>
<dbReference type="GO" id="GO:0005524">
    <property type="term" value="F:ATP binding"/>
    <property type="evidence" value="ECO:0007669"/>
    <property type="project" value="UniProtKB-KW"/>
</dbReference>
<gene>
    <name evidence="4" type="ORF">HPB48_009572</name>
</gene>
<reference evidence="4 5" key="1">
    <citation type="journal article" date="2020" name="Cell">
        <title>Large-Scale Comparative Analyses of Tick Genomes Elucidate Their Genetic Diversity and Vector Capacities.</title>
        <authorList>
            <consortium name="Tick Genome and Microbiome Consortium (TIGMIC)"/>
            <person name="Jia N."/>
            <person name="Wang J."/>
            <person name="Shi W."/>
            <person name="Du L."/>
            <person name="Sun Y."/>
            <person name="Zhan W."/>
            <person name="Jiang J.F."/>
            <person name="Wang Q."/>
            <person name="Zhang B."/>
            <person name="Ji P."/>
            <person name="Bell-Sakyi L."/>
            <person name="Cui X.M."/>
            <person name="Yuan T.T."/>
            <person name="Jiang B.G."/>
            <person name="Yang W.F."/>
            <person name="Lam T.T."/>
            <person name="Chang Q.C."/>
            <person name="Ding S.J."/>
            <person name="Wang X.J."/>
            <person name="Zhu J.G."/>
            <person name="Ruan X.D."/>
            <person name="Zhao L."/>
            <person name="Wei J.T."/>
            <person name="Ye R.Z."/>
            <person name="Que T.C."/>
            <person name="Du C.H."/>
            <person name="Zhou Y.H."/>
            <person name="Cheng J.X."/>
            <person name="Dai P.F."/>
            <person name="Guo W.B."/>
            <person name="Han X.H."/>
            <person name="Huang E.J."/>
            <person name="Li L.F."/>
            <person name="Wei W."/>
            <person name="Gao Y.C."/>
            <person name="Liu J.Z."/>
            <person name="Shao H.Z."/>
            <person name="Wang X."/>
            <person name="Wang C.C."/>
            <person name="Yang T.C."/>
            <person name="Huo Q.B."/>
            <person name="Li W."/>
            <person name="Chen H.Y."/>
            <person name="Chen S.E."/>
            <person name="Zhou L.G."/>
            <person name="Ni X.B."/>
            <person name="Tian J.H."/>
            <person name="Sheng Y."/>
            <person name="Liu T."/>
            <person name="Pan Y.S."/>
            <person name="Xia L.Y."/>
            <person name="Li J."/>
            <person name="Zhao F."/>
            <person name="Cao W.C."/>
        </authorList>
    </citation>
    <scope>NUCLEOTIDE SEQUENCE [LARGE SCALE GENOMIC DNA]</scope>
    <source>
        <strain evidence="4">HaeL-2018</strain>
    </source>
</reference>
<dbReference type="Gene3D" id="3.40.50.300">
    <property type="entry name" value="P-loop containing nucleotide triphosphate hydrolases"/>
    <property type="match status" value="1"/>
</dbReference>
<keyword evidence="5" id="KW-1185">Reference proteome</keyword>
<evidence type="ECO:0000259" key="3">
    <source>
        <dbReference type="Pfam" id="PF00004"/>
    </source>
</evidence>
<dbReference type="InterPro" id="IPR050221">
    <property type="entry name" value="26S_Proteasome_ATPase"/>
</dbReference>
<keyword evidence="2" id="KW-0067">ATP-binding</keyword>
<dbReference type="Proteomes" id="UP000821853">
    <property type="component" value="Chromosome 1"/>
</dbReference>
<dbReference type="GO" id="GO:0016887">
    <property type="term" value="F:ATP hydrolysis activity"/>
    <property type="evidence" value="ECO:0007669"/>
    <property type="project" value="InterPro"/>
</dbReference>
<protein>
    <recommendedName>
        <fullName evidence="3">ATPase AAA-type core domain-containing protein</fullName>
    </recommendedName>
</protein>
<dbReference type="InterPro" id="IPR027417">
    <property type="entry name" value="P-loop_NTPase"/>
</dbReference>
<keyword evidence="1" id="KW-0547">Nucleotide-binding</keyword>
<evidence type="ECO:0000256" key="2">
    <source>
        <dbReference type="ARBA" id="ARBA00022840"/>
    </source>
</evidence>
<evidence type="ECO:0000313" key="4">
    <source>
        <dbReference type="EMBL" id="KAH9360031.1"/>
    </source>
</evidence>
<dbReference type="PANTHER" id="PTHR23073">
    <property type="entry name" value="26S PROTEASOME REGULATORY SUBUNIT"/>
    <property type="match status" value="1"/>
</dbReference>
<dbReference type="EMBL" id="JABSTR010000001">
    <property type="protein sequence ID" value="KAH9360031.1"/>
    <property type="molecule type" value="Genomic_DNA"/>
</dbReference>
<feature type="domain" description="ATPase AAA-type core" evidence="3">
    <location>
        <begin position="253"/>
        <end position="327"/>
    </location>
</feature>
<evidence type="ECO:0000256" key="1">
    <source>
        <dbReference type="ARBA" id="ARBA00022741"/>
    </source>
</evidence>